<evidence type="ECO:0000256" key="1">
    <source>
        <dbReference type="ARBA" id="ARBA00022491"/>
    </source>
</evidence>
<dbReference type="NCBIfam" id="TIGR00244">
    <property type="entry name" value="transcriptional regulator NrdR"/>
    <property type="match status" value="1"/>
</dbReference>
<feature type="domain" description="ATP-cone" evidence="9">
    <location>
        <begin position="49"/>
        <end position="141"/>
    </location>
</feature>
<keyword evidence="6 8" id="KW-0238">DNA-binding</keyword>
<proteinExistence type="inferred from homology"/>
<keyword evidence="11" id="KW-1185">Reference proteome</keyword>
<dbReference type="PANTHER" id="PTHR30455:SF2">
    <property type="entry name" value="TRANSCRIPTIONAL REPRESSOR NRDR"/>
    <property type="match status" value="1"/>
</dbReference>
<dbReference type="RefSeq" id="WP_083051981.1">
    <property type="nucleotide sequence ID" value="NZ_MWQY01000017.1"/>
</dbReference>
<keyword evidence="3 8" id="KW-0863">Zinc-finger</keyword>
<evidence type="ECO:0000256" key="4">
    <source>
        <dbReference type="ARBA" id="ARBA00022840"/>
    </source>
</evidence>
<keyword evidence="8" id="KW-0862">Zinc</keyword>
<dbReference type="OrthoDB" id="9807461at2"/>
<dbReference type="Pfam" id="PF22811">
    <property type="entry name" value="Zn_ribbon_NrdR"/>
    <property type="match status" value="1"/>
</dbReference>
<evidence type="ECO:0000256" key="6">
    <source>
        <dbReference type="ARBA" id="ARBA00023125"/>
    </source>
</evidence>
<name>A0A1Y1RWR2_9SPIO</name>
<reference evidence="10 11" key="1">
    <citation type="submission" date="2017-03" db="EMBL/GenBank/DDBJ databases">
        <title>Draft Genome sequence of Marispirochaeta sp. strain JC444.</title>
        <authorList>
            <person name="Shivani Y."/>
            <person name="Subhash Y."/>
            <person name="Sasikala C."/>
            <person name="Ramana C."/>
        </authorList>
    </citation>
    <scope>NUCLEOTIDE SEQUENCE [LARGE SCALE GENOMIC DNA]</scope>
    <source>
        <strain evidence="10 11">JC444</strain>
    </source>
</reference>
<keyword evidence="2 8" id="KW-0547">Nucleotide-binding</keyword>
<evidence type="ECO:0000256" key="3">
    <source>
        <dbReference type="ARBA" id="ARBA00022771"/>
    </source>
</evidence>
<dbReference type="GO" id="GO:0003677">
    <property type="term" value="F:DNA binding"/>
    <property type="evidence" value="ECO:0007669"/>
    <property type="project" value="UniProtKB-KW"/>
</dbReference>
<evidence type="ECO:0000256" key="8">
    <source>
        <dbReference type="HAMAP-Rule" id="MF_00440"/>
    </source>
</evidence>
<evidence type="ECO:0000259" key="9">
    <source>
        <dbReference type="PROSITE" id="PS51161"/>
    </source>
</evidence>
<gene>
    <name evidence="8" type="primary">nrdR</name>
    <name evidence="10" type="ORF">B4O97_14825</name>
</gene>
<evidence type="ECO:0000313" key="11">
    <source>
        <dbReference type="Proteomes" id="UP000192343"/>
    </source>
</evidence>
<dbReference type="InterPro" id="IPR055173">
    <property type="entry name" value="NrdR-like_N"/>
</dbReference>
<dbReference type="PANTHER" id="PTHR30455">
    <property type="entry name" value="TRANSCRIPTIONAL REPRESSOR NRDR"/>
    <property type="match status" value="1"/>
</dbReference>
<organism evidence="10 11">
    <name type="scientific">Marispirochaeta aestuarii</name>
    <dbReference type="NCBI Taxonomy" id="1963862"/>
    <lineage>
        <taxon>Bacteria</taxon>
        <taxon>Pseudomonadati</taxon>
        <taxon>Spirochaetota</taxon>
        <taxon>Spirochaetia</taxon>
        <taxon>Spirochaetales</taxon>
        <taxon>Spirochaetaceae</taxon>
        <taxon>Marispirochaeta</taxon>
    </lineage>
</organism>
<accession>A0A1Y1RWR2</accession>
<comment type="similarity">
    <text evidence="8">Belongs to the NrdR family.</text>
</comment>
<dbReference type="AlphaFoldDB" id="A0A1Y1RWR2"/>
<keyword evidence="8" id="KW-0479">Metal-binding</keyword>
<keyword evidence="1 8" id="KW-0678">Repressor</keyword>
<evidence type="ECO:0000256" key="5">
    <source>
        <dbReference type="ARBA" id="ARBA00023015"/>
    </source>
</evidence>
<dbReference type="PROSITE" id="PS51161">
    <property type="entry name" value="ATP_CONE"/>
    <property type="match status" value="1"/>
</dbReference>
<evidence type="ECO:0000256" key="7">
    <source>
        <dbReference type="ARBA" id="ARBA00023163"/>
    </source>
</evidence>
<keyword evidence="5 8" id="KW-0805">Transcription regulation</keyword>
<dbReference type="InterPro" id="IPR003796">
    <property type="entry name" value="RNR_NrdR-like"/>
</dbReference>
<comment type="caution">
    <text evidence="10">The sequence shown here is derived from an EMBL/GenBank/DDBJ whole genome shotgun (WGS) entry which is preliminary data.</text>
</comment>
<dbReference type="HAMAP" id="MF_00440">
    <property type="entry name" value="NrdR"/>
    <property type="match status" value="1"/>
</dbReference>
<dbReference type="Pfam" id="PF03477">
    <property type="entry name" value="ATP-cone"/>
    <property type="match status" value="1"/>
</dbReference>
<dbReference type="EMBL" id="MWQY01000017">
    <property type="protein sequence ID" value="ORC33931.1"/>
    <property type="molecule type" value="Genomic_DNA"/>
</dbReference>
<keyword evidence="7 8" id="KW-0804">Transcription</keyword>
<evidence type="ECO:0000256" key="2">
    <source>
        <dbReference type="ARBA" id="ARBA00022741"/>
    </source>
</evidence>
<dbReference type="InterPro" id="IPR005144">
    <property type="entry name" value="ATP-cone_dom"/>
</dbReference>
<comment type="cofactor">
    <cofactor evidence="8">
        <name>Zn(2+)</name>
        <dbReference type="ChEBI" id="CHEBI:29105"/>
    </cofactor>
    <text evidence="8">Binds 1 zinc ion.</text>
</comment>
<protein>
    <recommendedName>
        <fullName evidence="8">Transcriptional repressor NrdR</fullName>
    </recommendedName>
</protein>
<dbReference type="GO" id="GO:0008270">
    <property type="term" value="F:zinc ion binding"/>
    <property type="evidence" value="ECO:0007669"/>
    <property type="project" value="UniProtKB-UniRule"/>
</dbReference>
<dbReference type="Proteomes" id="UP000192343">
    <property type="component" value="Unassembled WGS sequence"/>
</dbReference>
<dbReference type="GO" id="GO:0045892">
    <property type="term" value="P:negative regulation of DNA-templated transcription"/>
    <property type="evidence" value="ECO:0007669"/>
    <property type="project" value="UniProtKB-UniRule"/>
</dbReference>
<dbReference type="GO" id="GO:0005524">
    <property type="term" value="F:ATP binding"/>
    <property type="evidence" value="ECO:0007669"/>
    <property type="project" value="UniProtKB-UniRule"/>
</dbReference>
<sequence>MRCPHCHEVEDRVVESRQNASGTSIRRRRECLSCGYRFTSYERIEEKPLMVIKRDGRREPFSMDKIEQGIQRSMQKRPVSQKDIEEMLHAIEDEAALISKNSREIRAEEIGEMVLKKLYELDGVAYVRFASVYRMFDNVDEFINEIEKLTR</sequence>
<keyword evidence="4 8" id="KW-0067">ATP-binding</keyword>
<comment type="function">
    <text evidence="8">Negatively regulates transcription of bacterial ribonucleotide reductase nrd genes and operons by binding to NrdR-boxes.</text>
</comment>
<feature type="zinc finger region" evidence="8">
    <location>
        <begin position="3"/>
        <end position="34"/>
    </location>
</feature>
<evidence type="ECO:0000313" key="10">
    <source>
        <dbReference type="EMBL" id="ORC33931.1"/>
    </source>
</evidence>
<dbReference type="STRING" id="1963862.B4O97_14825"/>